<keyword evidence="2" id="KW-1185">Reference proteome</keyword>
<dbReference type="RefSeq" id="WP_214382609.1">
    <property type="nucleotide sequence ID" value="NZ_CP075566.1"/>
</dbReference>
<reference evidence="1 2" key="1">
    <citation type="submission" date="2021-05" db="EMBL/GenBank/DDBJ databases">
        <title>Complete genome of the cytokinin-producing biocontrol strain Pseudomonas fluorescens G20-18.</title>
        <authorList>
            <person name="Nielsen T.K."/>
            <person name="Mekureyaw M.F."/>
            <person name="Hansen L.H."/>
            <person name="Nicolaisen M.H."/>
            <person name="Roitsch T.G."/>
            <person name="Hennessy R.C."/>
        </authorList>
    </citation>
    <scope>NUCLEOTIDE SEQUENCE [LARGE SCALE GENOMIC DNA]</scope>
    <source>
        <strain evidence="1 2">G20-18</strain>
    </source>
</reference>
<name>A0ABX8F2C7_9PSED</name>
<accession>A0ABX8F2C7</accession>
<protein>
    <submittedName>
        <fullName evidence="1">Uncharacterized protein</fullName>
    </submittedName>
</protein>
<proteinExistence type="predicted"/>
<sequence length="122" mass="13463">MEITIRRKSGFFDNSYGRCVPLLVLFDGAVVGRLATGEIMALTLPDVCGTLQVGLLDSRKSPYIGNMADDIVSTSRGLGISPNQAVQAFSVRTRRWVFFDVADLVYFGPLSRWVFAVEKEPT</sequence>
<evidence type="ECO:0000313" key="2">
    <source>
        <dbReference type="Proteomes" id="UP000681155"/>
    </source>
</evidence>
<dbReference type="EMBL" id="CP075566">
    <property type="protein sequence ID" value="QVW25611.1"/>
    <property type="molecule type" value="Genomic_DNA"/>
</dbReference>
<gene>
    <name evidence="1" type="ORF">KJF94_08670</name>
</gene>
<evidence type="ECO:0000313" key="1">
    <source>
        <dbReference type="EMBL" id="QVW25611.1"/>
    </source>
</evidence>
<dbReference type="Proteomes" id="UP000681155">
    <property type="component" value="Chromosome"/>
</dbReference>
<organism evidence="1 2">
    <name type="scientific">Pseudomonas hormoni</name>
    <dbReference type="NCBI Taxonomy" id="3093767"/>
    <lineage>
        <taxon>Bacteria</taxon>
        <taxon>Pseudomonadati</taxon>
        <taxon>Pseudomonadota</taxon>
        <taxon>Gammaproteobacteria</taxon>
        <taxon>Pseudomonadales</taxon>
        <taxon>Pseudomonadaceae</taxon>
        <taxon>Pseudomonas</taxon>
    </lineage>
</organism>